<evidence type="ECO:0000313" key="1">
    <source>
        <dbReference type="EMBL" id="MBE9216958.1"/>
    </source>
</evidence>
<name>A0A8J7F772_9CYAN</name>
<gene>
    <name evidence="1" type="ORF">IQ247_30635</name>
</gene>
<accession>A0A8J7F772</accession>
<proteinExistence type="predicted"/>
<reference evidence="1" key="1">
    <citation type="submission" date="2020-10" db="EMBL/GenBank/DDBJ databases">
        <authorList>
            <person name="Castelo-Branco R."/>
            <person name="Eusebio N."/>
            <person name="Adriana R."/>
            <person name="Vieira A."/>
            <person name="Brugerolle De Fraissinette N."/>
            <person name="Rezende De Castro R."/>
            <person name="Schneider M.P."/>
            <person name="Vasconcelos V."/>
            <person name="Leao P.N."/>
        </authorList>
    </citation>
    <scope>NUCLEOTIDE SEQUENCE</scope>
    <source>
        <strain evidence="1">LEGE 06105</strain>
    </source>
</reference>
<dbReference type="EMBL" id="JADEWL010000228">
    <property type="protein sequence ID" value="MBE9216958.1"/>
    <property type="molecule type" value="Genomic_DNA"/>
</dbReference>
<dbReference type="AlphaFoldDB" id="A0A8J7F772"/>
<comment type="caution">
    <text evidence="1">The sequence shown here is derived from an EMBL/GenBank/DDBJ whole genome shotgun (WGS) entry which is preliminary data.</text>
</comment>
<organism evidence="1 2">
    <name type="scientific">Plectonema cf. radiosum LEGE 06105</name>
    <dbReference type="NCBI Taxonomy" id="945769"/>
    <lineage>
        <taxon>Bacteria</taxon>
        <taxon>Bacillati</taxon>
        <taxon>Cyanobacteriota</taxon>
        <taxon>Cyanophyceae</taxon>
        <taxon>Oscillatoriophycideae</taxon>
        <taxon>Oscillatoriales</taxon>
        <taxon>Microcoleaceae</taxon>
        <taxon>Plectonema</taxon>
    </lineage>
</organism>
<protein>
    <submittedName>
        <fullName evidence="1">Uncharacterized protein</fullName>
    </submittedName>
</protein>
<keyword evidence="2" id="KW-1185">Reference proteome</keyword>
<dbReference type="Proteomes" id="UP000620559">
    <property type="component" value="Unassembled WGS sequence"/>
</dbReference>
<sequence>MFEVLEEHGKYQQPQLSQEEKAKLKAEKEAFTQRCRDIFERVSPDLIKNHYNWAIMIEPESGDYAIDPDAETAFQKIRQKHPNARIMEKRLNETGCVGRI</sequence>
<evidence type="ECO:0000313" key="2">
    <source>
        <dbReference type="Proteomes" id="UP000620559"/>
    </source>
</evidence>